<dbReference type="EMBL" id="QJUL01000055">
    <property type="protein sequence ID" value="TBU86195.1"/>
    <property type="molecule type" value="Genomic_DNA"/>
</dbReference>
<evidence type="ECO:0000313" key="3">
    <source>
        <dbReference type="Proteomes" id="UP000293172"/>
    </source>
</evidence>
<keyword evidence="1" id="KW-0732">Signal</keyword>
<dbReference type="AlphaFoldDB" id="A0A4Q9QT91"/>
<feature type="signal peptide" evidence="1">
    <location>
        <begin position="1"/>
        <end position="31"/>
    </location>
</feature>
<name>A0A4Q9QT91_9GAMM</name>
<gene>
    <name evidence="2" type="ORF">DNK44_23750</name>
</gene>
<dbReference type="OrthoDB" id="9153867at2"/>
<dbReference type="Proteomes" id="UP000293172">
    <property type="component" value="Unassembled WGS sequence"/>
</dbReference>
<accession>A0A4Q9QT91</accession>
<comment type="caution">
    <text evidence="2">The sequence shown here is derived from an EMBL/GenBank/DDBJ whole genome shotgun (WGS) entry which is preliminary data.</text>
</comment>
<organism evidence="2 3">
    <name type="scientific">Phytopseudomonas dryadis</name>
    <dbReference type="NCBI Taxonomy" id="2487520"/>
    <lineage>
        <taxon>Bacteria</taxon>
        <taxon>Pseudomonadati</taxon>
        <taxon>Pseudomonadota</taxon>
        <taxon>Gammaproteobacteria</taxon>
        <taxon>Pseudomonadales</taxon>
        <taxon>Pseudomonadaceae</taxon>
        <taxon>Phytopseudomonas</taxon>
    </lineage>
</organism>
<proteinExistence type="predicted"/>
<evidence type="ECO:0000313" key="2">
    <source>
        <dbReference type="EMBL" id="TBU86195.1"/>
    </source>
</evidence>
<evidence type="ECO:0008006" key="4">
    <source>
        <dbReference type="Google" id="ProtNLM"/>
    </source>
</evidence>
<reference evidence="2 3" key="1">
    <citation type="submission" date="2018-06" db="EMBL/GenBank/DDBJ databases">
        <title>Three novel Pseudomonas species isolated from symptomatic oak.</title>
        <authorList>
            <person name="Bueno-Gonzalez V."/>
            <person name="Brady C."/>
        </authorList>
    </citation>
    <scope>NUCLEOTIDE SEQUENCE [LARGE SCALE GENOMIC DNA]</scope>
    <source>
        <strain evidence="2 3">P6B</strain>
    </source>
</reference>
<protein>
    <recommendedName>
        <fullName evidence="4">Secreted protein</fullName>
    </recommendedName>
</protein>
<evidence type="ECO:0000256" key="1">
    <source>
        <dbReference type="SAM" id="SignalP"/>
    </source>
</evidence>
<dbReference type="RefSeq" id="WP_131199239.1">
    <property type="nucleotide sequence ID" value="NZ_QJUL01000055.1"/>
</dbReference>
<sequence length="172" mass="18911">MTTLDNRGNRRSCLRRFPPALLALGTALAFAHNPVSAGSPAPSQRQQILDAIRPAAAQQANQAVRIKVDRLNQDGDWALLVGELVGPAGRSLDWAKATGCEPELDKMLWAVAQRTAGHWQVEHLQICAAEPPYWYLDEDYGGLAWPCAVYAGLNDGEGDLQQRCEQEHATRR</sequence>
<feature type="chain" id="PRO_5020785588" description="Secreted protein" evidence="1">
    <location>
        <begin position="32"/>
        <end position="172"/>
    </location>
</feature>